<accession>A0A066V634</accession>
<evidence type="ECO:0000313" key="3">
    <source>
        <dbReference type="Proteomes" id="UP000027361"/>
    </source>
</evidence>
<name>A0A066V634_TILAU</name>
<keyword evidence="3" id="KW-1185">Reference proteome</keyword>
<reference evidence="2 3" key="1">
    <citation type="submission" date="2014-05" db="EMBL/GenBank/DDBJ databases">
        <title>Draft genome sequence of a rare smut relative, Tilletiaria anomala UBC 951.</title>
        <authorList>
            <consortium name="DOE Joint Genome Institute"/>
            <person name="Toome M."/>
            <person name="Kuo A."/>
            <person name="Henrissat B."/>
            <person name="Lipzen A."/>
            <person name="Tritt A."/>
            <person name="Yoshinaga Y."/>
            <person name="Zane M."/>
            <person name="Barry K."/>
            <person name="Grigoriev I.V."/>
            <person name="Spatafora J.W."/>
            <person name="Aimea M.C."/>
        </authorList>
    </citation>
    <scope>NUCLEOTIDE SEQUENCE [LARGE SCALE GENOMIC DNA]</scope>
    <source>
        <strain evidence="2 3">UBC 951</strain>
    </source>
</reference>
<sequence length="196" mass="22138">MKQRKRRTSISIVVELVKKGSKASWRSGMYADKTNTPLSPAYVLHADGDTLLSALTTTCEWFVCRREWTVPASPHLEHQSTRPTTLPRRAPLPFELAEQRAQARTAVIAWSGSRQLARRYTELHASRQPRRKGDTLSSPGQRIEGPAHKRVRSKTYHGRCHSILVFACSQLAINNPLLLSALPSIYRPRGDLIFET</sequence>
<evidence type="ECO:0000256" key="1">
    <source>
        <dbReference type="SAM" id="MobiDB-lite"/>
    </source>
</evidence>
<dbReference type="AlphaFoldDB" id="A0A066V634"/>
<dbReference type="InParanoid" id="A0A066V634"/>
<protein>
    <submittedName>
        <fullName evidence="2">Uncharacterized protein</fullName>
    </submittedName>
</protein>
<proteinExistence type="predicted"/>
<comment type="caution">
    <text evidence="2">The sequence shown here is derived from an EMBL/GenBank/DDBJ whole genome shotgun (WGS) entry which is preliminary data.</text>
</comment>
<dbReference type="GeneID" id="25267710"/>
<dbReference type="RefSeq" id="XP_013239851.1">
    <property type="nucleotide sequence ID" value="XM_013384397.1"/>
</dbReference>
<dbReference type="EMBL" id="JMSN01000198">
    <property type="protein sequence ID" value="KDN35713.1"/>
    <property type="molecule type" value="Genomic_DNA"/>
</dbReference>
<evidence type="ECO:0000313" key="2">
    <source>
        <dbReference type="EMBL" id="KDN35713.1"/>
    </source>
</evidence>
<feature type="region of interest" description="Disordered" evidence="1">
    <location>
        <begin position="123"/>
        <end position="152"/>
    </location>
</feature>
<dbReference type="HOGENOM" id="CLU_1391104_0_0_1"/>
<gene>
    <name evidence="2" type="ORF">K437DRAFT_68192</name>
</gene>
<organism evidence="2 3">
    <name type="scientific">Tilletiaria anomala (strain ATCC 24038 / CBS 436.72 / UBC 951)</name>
    <dbReference type="NCBI Taxonomy" id="1037660"/>
    <lineage>
        <taxon>Eukaryota</taxon>
        <taxon>Fungi</taxon>
        <taxon>Dikarya</taxon>
        <taxon>Basidiomycota</taxon>
        <taxon>Ustilaginomycotina</taxon>
        <taxon>Exobasidiomycetes</taxon>
        <taxon>Georgefischeriales</taxon>
        <taxon>Tilletiariaceae</taxon>
        <taxon>Tilletiaria</taxon>
    </lineage>
</organism>
<dbReference type="Proteomes" id="UP000027361">
    <property type="component" value="Unassembled WGS sequence"/>
</dbReference>